<evidence type="ECO:0000313" key="3">
    <source>
        <dbReference type="EMBL" id="ROT37838.1"/>
    </source>
</evidence>
<feature type="transmembrane region" description="Helical" evidence="2">
    <location>
        <begin position="307"/>
        <end position="326"/>
    </location>
</feature>
<keyword evidence="4" id="KW-1185">Reference proteome</keyword>
<evidence type="ECO:0008006" key="5">
    <source>
        <dbReference type="Google" id="ProtNLM"/>
    </source>
</evidence>
<evidence type="ECO:0000256" key="2">
    <source>
        <dbReference type="SAM" id="Phobius"/>
    </source>
</evidence>
<sequence>MLLPRDLIPFPNGRNSSDTAIHDVHFNLTTLREWNYTLYTNGTLSNGSRCYLTPPPYTPVELLSNGTFINATSCYEPVDPIGSRAAAGVAFAVAYGLCLIGILVNLNKHGRLHLPAEKRFRPVGRRWQWYWAIWVVATAFVSLFTTVDVDRFRVVGLPIILTSFFWFLMQQGALALAWEAVRHWGSWQERQFVDPNPFILPDHDRRSRVEFWLPLWFYLWLWLNFFLVFPRNWGQIQLQRDPDQAAARAAPAATDARFKAASFCLLVCWLTVVFSLRHSLRHYKPRNRGWVNKARGLFRSTPLRFRLILPLALVIVGFQVFVSFSFPNSILNAGGNLASIYAGGYGPTLLILVIQIVWGLRTPNEDKELVRQRRRRGEQMDREMGVVRKPAWWRRVNASWQHDPSDIPGGNGNGNGYHQSNNTIGTADAGADSPVVARQDSRAGLVAMSKESVPTTTPSAAYAGKSERRRVERVRNAAAAGVLFPSPEGRAAELEAQAARRAEAMREGPAPPPFPSDFPRLREPQTATDVSGAVERTTPGNETVTPPAAVHPMRVRSMLDI</sequence>
<name>A0A3N2PTL5_SODAK</name>
<feature type="transmembrane region" description="Helical" evidence="2">
    <location>
        <begin position="211"/>
        <end position="229"/>
    </location>
</feature>
<dbReference type="OrthoDB" id="5308502at2759"/>
<dbReference type="GeneID" id="39580498"/>
<dbReference type="AlphaFoldDB" id="A0A3N2PTL5"/>
<feature type="transmembrane region" description="Helical" evidence="2">
    <location>
        <begin position="338"/>
        <end position="360"/>
    </location>
</feature>
<feature type="transmembrane region" description="Helical" evidence="2">
    <location>
        <begin position="159"/>
        <end position="181"/>
    </location>
</feature>
<dbReference type="RefSeq" id="XP_028465644.1">
    <property type="nucleotide sequence ID" value="XM_028612020.1"/>
</dbReference>
<feature type="transmembrane region" description="Helical" evidence="2">
    <location>
        <begin position="260"/>
        <end position="280"/>
    </location>
</feature>
<keyword evidence="2" id="KW-0472">Membrane</keyword>
<dbReference type="STRING" id="1314773.A0A3N2PTL5"/>
<dbReference type="Proteomes" id="UP000272025">
    <property type="component" value="Unassembled WGS sequence"/>
</dbReference>
<dbReference type="Pfam" id="PF10361">
    <property type="entry name" value="DUF2434"/>
    <property type="match status" value="1"/>
</dbReference>
<feature type="region of interest" description="Disordered" evidence="1">
    <location>
        <begin position="503"/>
        <end position="547"/>
    </location>
</feature>
<organism evidence="3 4">
    <name type="scientific">Sodiomyces alkalinus (strain CBS 110278 / VKM F-3762 / F11)</name>
    <name type="common">Alkaliphilic filamentous fungus</name>
    <dbReference type="NCBI Taxonomy" id="1314773"/>
    <lineage>
        <taxon>Eukaryota</taxon>
        <taxon>Fungi</taxon>
        <taxon>Dikarya</taxon>
        <taxon>Ascomycota</taxon>
        <taxon>Pezizomycotina</taxon>
        <taxon>Sordariomycetes</taxon>
        <taxon>Hypocreomycetidae</taxon>
        <taxon>Glomerellales</taxon>
        <taxon>Plectosphaerellaceae</taxon>
        <taxon>Sodiomyces</taxon>
    </lineage>
</organism>
<dbReference type="InterPro" id="IPR018830">
    <property type="entry name" value="DUF2434"/>
</dbReference>
<keyword evidence="2" id="KW-0812">Transmembrane</keyword>
<accession>A0A3N2PTL5</accession>
<keyword evidence="2" id="KW-1133">Transmembrane helix</keyword>
<protein>
    <recommendedName>
        <fullName evidence="5">DUF2434 domain-containing protein</fullName>
    </recommendedName>
</protein>
<feature type="transmembrane region" description="Helical" evidence="2">
    <location>
        <begin position="127"/>
        <end position="147"/>
    </location>
</feature>
<evidence type="ECO:0000313" key="4">
    <source>
        <dbReference type="Proteomes" id="UP000272025"/>
    </source>
</evidence>
<dbReference type="EMBL" id="ML119056">
    <property type="protein sequence ID" value="ROT37838.1"/>
    <property type="molecule type" value="Genomic_DNA"/>
</dbReference>
<feature type="transmembrane region" description="Helical" evidence="2">
    <location>
        <begin position="85"/>
        <end position="106"/>
    </location>
</feature>
<reference evidence="3 4" key="1">
    <citation type="journal article" date="2018" name="Mol. Ecol.">
        <title>The obligate alkalophilic soda-lake fungus Sodiomyces alkalinus has shifted to a protein diet.</title>
        <authorList>
            <person name="Grum-Grzhimaylo A.A."/>
            <person name="Falkoski D.L."/>
            <person name="van den Heuvel J."/>
            <person name="Valero-Jimenez C.A."/>
            <person name="Min B."/>
            <person name="Choi I.G."/>
            <person name="Lipzen A."/>
            <person name="Daum C.G."/>
            <person name="Aanen D.K."/>
            <person name="Tsang A."/>
            <person name="Henrissat B."/>
            <person name="Bilanenko E.N."/>
            <person name="de Vries R.P."/>
            <person name="van Kan J.A.L."/>
            <person name="Grigoriev I.V."/>
            <person name="Debets A.J.M."/>
        </authorList>
    </citation>
    <scope>NUCLEOTIDE SEQUENCE [LARGE SCALE GENOMIC DNA]</scope>
    <source>
        <strain evidence="3 4">F11</strain>
    </source>
</reference>
<proteinExistence type="predicted"/>
<evidence type="ECO:0000256" key="1">
    <source>
        <dbReference type="SAM" id="MobiDB-lite"/>
    </source>
</evidence>
<gene>
    <name evidence="3" type="ORF">SODALDRAFT_333589</name>
</gene>
<feature type="region of interest" description="Disordered" evidence="1">
    <location>
        <begin position="446"/>
        <end position="468"/>
    </location>
</feature>